<feature type="domain" description="EamA" evidence="9">
    <location>
        <begin position="193"/>
        <end position="328"/>
    </location>
</feature>
<feature type="transmembrane region" description="Helical" evidence="8">
    <location>
        <begin position="143"/>
        <end position="162"/>
    </location>
</feature>
<dbReference type="PANTHER" id="PTHR42920:SF5">
    <property type="entry name" value="EAMA DOMAIN-CONTAINING PROTEIN"/>
    <property type="match status" value="1"/>
</dbReference>
<feature type="transmembrane region" description="Helical" evidence="8">
    <location>
        <begin position="192"/>
        <end position="211"/>
    </location>
</feature>
<feature type="region of interest" description="Disordered" evidence="7">
    <location>
        <begin position="1"/>
        <end position="20"/>
    </location>
</feature>
<feature type="domain" description="EamA" evidence="9">
    <location>
        <begin position="55"/>
        <end position="185"/>
    </location>
</feature>
<comment type="subcellular location">
    <subcellularLocation>
        <location evidence="1">Cell membrane</location>
        <topology evidence="1">Multi-pass membrane protein</topology>
    </subcellularLocation>
</comment>
<keyword evidence="6 8" id="KW-0472">Membrane</keyword>
<keyword evidence="3" id="KW-1003">Cell membrane</keyword>
<dbReference type="InterPro" id="IPR037185">
    <property type="entry name" value="EmrE-like"/>
</dbReference>
<dbReference type="PANTHER" id="PTHR42920">
    <property type="entry name" value="OS03G0707200 PROTEIN-RELATED"/>
    <property type="match status" value="1"/>
</dbReference>
<dbReference type="InterPro" id="IPR000620">
    <property type="entry name" value="EamA_dom"/>
</dbReference>
<organism evidence="10 11">
    <name type="scientific">Collinsella ureilytica</name>
    <dbReference type="NCBI Taxonomy" id="2869515"/>
    <lineage>
        <taxon>Bacteria</taxon>
        <taxon>Bacillati</taxon>
        <taxon>Actinomycetota</taxon>
        <taxon>Coriobacteriia</taxon>
        <taxon>Coriobacteriales</taxon>
        <taxon>Coriobacteriaceae</taxon>
        <taxon>Collinsella</taxon>
    </lineage>
</organism>
<feature type="transmembrane region" description="Helical" evidence="8">
    <location>
        <begin position="313"/>
        <end position="334"/>
    </location>
</feature>
<feature type="transmembrane region" description="Helical" evidence="8">
    <location>
        <begin position="286"/>
        <end position="307"/>
    </location>
</feature>
<feature type="transmembrane region" description="Helical" evidence="8">
    <location>
        <begin position="113"/>
        <end position="131"/>
    </location>
</feature>
<dbReference type="Proteomes" id="UP000700908">
    <property type="component" value="Unassembled WGS sequence"/>
</dbReference>
<comment type="caution">
    <text evidence="10">The sequence shown here is derived from an EMBL/GenBank/DDBJ whole genome shotgun (WGS) entry which is preliminary data.</text>
</comment>
<keyword evidence="4 8" id="KW-0812">Transmembrane</keyword>
<evidence type="ECO:0000256" key="7">
    <source>
        <dbReference type="SAM" id="MobiDB-lite"/>
    </source>
</evidence>
<reference evidence="10 11" key="1">
    <citation type="submission" date="2021-08" db="EMBL/GenBank/DDBJ databases">
        <title>Collinsella faecalis sp. nov. isolated from swine faeces.</title>
        <authorList>
            <person name="Oh B.S."/>
            <person name="Lee J.H."/>
        </authorList>
    </citation>
    <scope>NUCLEOTIDE SEQUENCE [LARGE SCALE GENOMIC DNA]</scope>
    <source>
        <strain evidence="10 11">AGMB00827</strain>
    </source>
</reference>
<keyword evidence="5 8" id="KW-1133">Transmembrane helix</keyword>
<accession>A0ABS7MJB3</accession>
<evidence type="ECO:0000256" key="8">
    <source>
        <dbReference type="SAM" id="Phobius"/>
    </source>
</evidence>
<evidence type="ECO:0000256" key="2">
    <source>
        <dbReference type="ARBA" id="ARBA00007362"/>
    </source>
</evidence>
<dbReference type="EMBL" id="JAIMFO010000005">
    <property type="protein sequence ID" value="MBY4797456.1"/>
    <property type="molecule type" value="Genomic_DNA"/>
</dbReference>
<evidence type="ECO:0000256" key="6">
    <source>
        <dbReference type="ARBA" id="ARBA00023136"/>
    </source>
</evidence>
<keyword evidence="11" id="KW-1185">Reference proteome</keyword>
<dbReference type="SUPFAM" id="SSF103481">
    <property type="entry name" value="Multidrug resistance efflux transporter EmrE"/>
    <property type="match status" value="2"/>
</dbReference>
<feature type="transmembrane region" description="Helical" evidence="8">
    <location>
        <begin position="79"/>
        <end position="101"/>
    </location>
</feature>
<dbReference type="InterPro" id="IPR051258">
    <property type="entry name" value="Diverse_Substrate_Transporter"/>
</dbReference>
<evidence type="ECO:0000313" key="11">
    <source>
        <dbReference type="Proteomes" id="UP000700908"/>
    </source>
</evidence>
<gene>
    <name evidence="10" type="ORF">K6V98_03675</name>
</gene>
<comment type="similarity">
    <text evidence="2">Belongs to the EamA transporter family.</text>
</comment>
<evidence type="ECO:0000256" key="3">
    <source>
        <dbReference type="ARBA" id="ARBA00022475"/>
    </source>
</evidence>
<evidence type="ECO:0000256" key="4">
    <source>
        <dbReference type="ARBA" id="ARBA00022692"/>
    </source>
</evidence>
<proteinExistence type="inferred from homology"/>
<sequence length="340" mass="36379">MTEANRTHTAPSSTYLDKDSNDSLEALLGPDAPVAPWDRGAGTLRGAGARSPLFWKSLLVAMALIWGFSFFIMKGALDLFPPFLIVGARFLPSAGLLFLFLHRRIRAHFNARNLVVGLGMGLIMWAAYGLQTAGLVGTTSGKSAFLTGTYCILVPFISHMMGGERLSRWNVGAALLCLCGVAFVALDDLSIGLGDALTLVGAGFFALQMAVMSCFGRDLDVNVLTFWMLLVVGVGALVTSFLFEPAPQPEVWTPDTIGILVFLSVVCTCIGLLIQNLAFAHVPASTGSLLLSLESPSGVLFAILFAGEMLTGRLVFGFVLIFLSIVLSETRFGFLADRTR</sequence>
<protein>
    <submittedName>
        <fullName evidence="10">DMT family transporter</fullName>
    </submittedName>
</protein>
<evidence type="ECO:0000313" key="10">
    <source>
        <dbReference type="EMBL" id="MBY4797456.1"/>
    </source>
</evidence>
<feature type="transmembrane region" description="Helical" evidence="8">
    <location>
        <begin position="255"/>
        <end position="274"/>
    </location>
</feature>
<feature type="transmembrane region" description="Helical" evidence="8">
    <location>
        <begin position="223"/>
        <end position="243"/>
    </location>
</feature>
<feature type="transmembrane region" description="Helical" evidence="8">
    <location>
        <begin position="169"/>
        <end position="186"/>
    </location>
</feature>
<dbReference type="RefSeq" id="WP_222199173.1">
    <property type="nucleotide sequence ID" value="NZ_JAIMFO010000005.1"/>
</dbReference>
<feature type="transmembrane region" description="Helical" evidence="8">
    <location>
        <begin position="53"/>
        <end position="73"/>
    </location>
</feature>
<name>A0ABS7MJB3_9ACTN</name>
<dbReference type="Pfam" id="PF00892">
    <property type="entry name" value="EamA"/>
    <property type="match status" value="2"/>
</dbReference>
<evidence type="ECO:0000256" key="1">
    <source>
        <dbReference type="ARBA" id="ARBA00004651"/>
    </source>
</evidence>
<evidence type="ECO:0000259" key="9">
    <source>
        <dbReference type="Pfam" id="PF00892"/>
    </source>
</evidence>
<evidence type="ECO:0000256" key="5">
    <source>
        <dbReference type="ARBA" id="ARBA00022989"/>
    </source>
</evidence>